<proteinExistence type="predicted"/>
<gene>
    <name evidence="1" type="ORF">FUA23_17195</name>
</gene>
<dbReference type="EMBL" id="VOXD01000031">
    <property type="protein sequence ID" value="TXF87795.1"/>
    <property type="molecule type" value="Genomic_DNA"/>
</dbReference>
<sequence length="209" mass="23575">MGLTLHHSGRLTSPEHVPELIHEVADICESAGWNYQIVDRVLHGVPEDYLRLIDEQATEFRAQGISFQVHEKAESTMLCFGPDGRTLSPMALFRPDLTDWSDDMLAHYSFTKTQLAGAEGHIVLCRILKYLFGKYFSEVEVNDEGEYYHTGDRELLEKQFAAYDEALSKITTVLSNANLEKATTIPELIAMIKAALPDAEIRLVSDEEE</sequence>
<dbReference type="RefSeq" id="WP_147932005.1">
    <property type="nucleotide sequence ID" value="NZ_VOXD01000031.1"/>
</dbReference>
<comment type="caution">
    <text evidence="1">The sequence shown here is derived from an EMBL/GenBank/DDBJ whole genome shotgun (WGS) entry which is preliminary data.</text>
</comment>
<evidence type="ECO:0000313" key="2">
    <source>
        <dbReference type="Proteomes" id="UP000321907"/>
    </source>
</evidence>
<name>A0A5C7FQX8_9BACT</name>
<organism evidence="1 2">
    <name type="scientific">Neolewinella aurantiaca</name>
    <dbReference type="NCBI Taxonomy" id="2602767"/>
    <lineage>
        <taxon>Bacteria</taxon>
        <taxon>Pseudomonadati</taxon>
        <taxon>Bacteroidota</taxon>
        <taxon>Saprospiria</taxon>
        <taxon>Saprospirales</taxon>
        <taxon>Lewinellaceae</taxon>
        <taxon>Neolewinella</taxon>
    </lineage>
</organism>
<dbReference type="AlphaFoldDB" id="A0A5C7FQX8"/>
<accession>A0A5C7FQX8</accession>
<keyword evidence="2" id="KW-1185">Reference proteome</keyword>
<dbReference type="OrthoDB" id="8073112at2"/>
<evidence type="ECO:0000313" key="1">
    <source>
        <dbReference type="EMBL" id="TXF87795.1"/>
    </source>
</evidence>
<protein>
    <submittedName>
        <fullName evidence="1">Uncharacterized protein</fullName>
    </submittedName>
</protein>
<dbReference type="Proteomes" id="UP000321907">
    <property type="component" value="Unassembled WGS sequence"/>
</dbReference>
<reference evidence="1 2" key="1">
    <citation type="submission" date="2019-08" db="EMBL/GenBank/DDBJ databases">
        <title>Lewinella sp. strain SSH13 Genome sequencing and assembly.</title>
        <authorList>
            <person name="Kim I."/>
        </authorList>
    </citation>
    <scope>NUCLEOTIDE SEQUENCE [LARGE SCALE GENOMIC DNA]</scope>
    <source>
        <strain evidence="1 2">SSH13</strain>
    </source>
</reference>